<dbReference type="OrthoDB" id="3515453at2759"/>
<gene>
    <name evidence="2" type="ORF">BDW02DRAFT_569127</name>
</gene>
<keyword evidence="1" id="KW-0732">Signal</keyword>
<organism evidence="2 3">
    <name type="scientific">Decorospora gaudefroyi</name>
    <dbReference type="NCBI Taxonomy" id="184978"/>
    <lineage>
        <taxon>Eukaryota</taxon>
        <taxon>Fungi</taxon>
        <taxon>Dikarya</taxon>
        <taxon>Ascomycota</taxon>
        <taxon>Pezizomycotina</taxon>
        <taxon>Dothideomycetes</taxon>
        <taxon>Pleosporomycetidae</taxon>
        <taxon>Pleosporales</taxon>
        <taxon>Pleosporineae</taxon>
        <taxon>Pleosporaceae</taxon>
        <taxon>Decorospora</taxon>
    </lineage>
</organism>
<evidence type="ECO:0000313" key="3">
    <source>
        <dbReference type="Proteomes" id="UP000800040"/>
    </source>
</evidence>
<sequence>MKTTTLLLSLAAAVITSAQDDSSYYNETSAPFHLIVTSEDGRVNDTLSACHIGAAIESLCRSNGNYGSSPTPLQAASFNFNTSIYAEEPVSGLGVGGILTYVLETSYGGVPSSASFSYNPISNLALPILSPGDSDAQIMAFDTQDDLAIQSYTYVDNTATWSNYYRWYTCDTSYSSYRYNALAWGLGASKPDNPSCVAVNVTRVFL</sequence>
<dbReference type="Proteomes" id="UP000800040">
    <property type="component" value="Unassembled WGS sequence"/>
</dbReference>
<accession>A0A6A5KLH1</accession>
<dbReference type="EMBL" id="ML975303">
    <property type="protein sequence ID" value="KAF1834343.1"/>
    <property type="molecule type" value="Genomic_DNA"/>
</dbReference>
<feature type="chain" id="PRO_5025445706" evidence="1">
    <location>
        <begin position="19"/>
        <end position="206"/>
    </location>
</feature>
<reference evidence="2" key="1">
    <citation type="submission" date="2020-01" db="EMBL/GenBank/DDBJ databases">
        <authorList>
            <consortium name="DOE Joint Genome Institute"/>
            <person name="Haridas S."/>
            <person name="Albert R."/>
            <person name="Binder M."/>
            <person name="Bloem J."/>
            <person name="Labutti K."/>
            <person name="Salamov A."/>
            <person name="Andreopoulos B."/>
            <person name="Baker S.E."/>
            <person name="Barry K."/>
            <person name="Bills G."/>
            <person name="Bluhm B.H."/>
            <person name="Cannon C."/>
            <person name="Castanera R."/>
            <person name="Culley D.E."/>
            <person name="Daum C."/>
            <person name="Ezra D."/>
            <person name="Gonzalez J.B."/>
            <person name="Henrissat B."/>
            <person name="Kuo A."/>
            <person name="Liang C."/>
            <person name="Lipzen A."/>
            <person name="Lutzoni F."/>
            <person name="Magnuson J."/>
            <person name="Mondo S."/>
            <person name="Nolan M."/>
            <person name="Ohm R."/>
            <person name="Pangilinan J."/>
            <person name="Park H.-J."/>
            <person name="Ramirez L."/>
            <person name="Alfaro M."/>
            <person name="Sun H."/>
            <person name="Tritt A."/>
            <person name="Yoshinaga Y."/>
            <person name="Zwiers L.-H."/>
            <person name="Turgeon B.G."/>
            <person name="Goodwin S.B."/>
            <person name="Spatafora J.W."/>
            <person name="Crous P.W."/>
            <person name="Grigoriev I.V."/>
        </authorList>
    </citation>
    <scope>NUCLEOTIDE SEQUENCE</scope>
    <source>
        <strain evidence="2">P77</strain>
    </source>
</reference>
<evidence type="ECO:0000313" key="2">
    <source>
        <dbReference type="EMBL" id="KAF1834343.1"/>
    </source>
</evidence>
<proteinExistence type="predicted"/>
<protein>
    <submittedName>
        <fullName evidence="2">Uncharacterized protein</fullName>
    </submittedName>
</protein>
<keyword evidence="3" id="KW-1185">Reference proteome</keyword>
<evidence type="ECO:0000256" key="1">
    <source>
        <dbReference type="SAM" id="SignalP"/>
    </source>
</evidence>
<name>A0A6A5KLH1_9PLEO</name>
<feature type="signal peptide" evidence="1">
    <location>
        <begin position="1"/>
        <end position="18"/>
    </location>
</feature>
<dbReference type="AlphaFoldDB" id="A0A6A5KLH1"/>